<gene>
    <name evidence="1" type="ORF">Tco_0678674</name>
</gene>
<keyword evidence="2" id="KW-1185">Reference proteome</keyword>
<dbReference type="EMBL" id="BQNB010009479">
    <property type="protein sequence ID" value="GJS64110.1"/>
    <property type="molecule type" value="Genomic_DNA"/>
</dbReference>
<accession>A0ABQ4XFQ7</accession>
<proteinExistence type="predicted"/>
<dbReference type="Proteomes" id="UP001151760">
    <property type="component" value="Unassembled WGS sequence"/>
</dbReference>
<protein>
    <submittedName>
        <fullName evidence="1">Uncharacterized protein</fullName>
    </submittedName>
</protein>
<reference evidence="1" key="1">
    <citation type="journal article" date="2022" name="Int. J. Mol. Sci.">
        <title>Draft Genome of Tanacetum Coccineum: Genomic Comparison of Closely Related Tanacetum-Family Plants.</title>
        <authorList>
            <person name="Yamashiro T."/>
            <person name="Shiraishi A."/>
            <person name="Nakayama K."/>
            <person name="Satake H."/>
        </authorList>
    </citation>
    <scope>NUCLEOTIDE SEQUENCE</scope>
</reference>
<reference evidence="1" key="2">
    <citation type="submission" date="2022-01" db="EMBL/GenBank/DDBJ databases">
        <authorList>
            <person name="Yamashiro T."/>
            <person name="Shiraishi A."/>
            <person name="Satake H."/>
            <person name="Nakayama K."/>
        </authorList>
    </citation>
    <scope>NUCLEOTIDE SEQUENCE</scope>
</reference>
<evidence type="ECO:0000313" key="1">
    <source>
        <dbReference type="EMBL" id="GJS64110.1"/>
    </source>
</evidence>
<comment type="caution">
    <text evidence="1">The sequence shown here is derived from an EMBL/GenBank/DDBJ whole genome shotgun (WGS) entry which is preliminary data.</text>
</comment>
<evidence type="ECO:0000313" key="2">
    <source>
        <dbReference type="Proteomes" id="UP001151760"/>
    </source>
</evidence>
<organism evidence="1 2">
    <name type="scientific">Tanacetum coccineum</name>
    <dbReference type="NCBI Taxonomy" id="301880"/>
    <lineage>
        <taxon>Eukaryota</taxon>
        <taxon>Viridiplantae</taxon>
        <taxon>Streptophyta</taxon>
        <taxon>Embryophyta</taxon>
        <taxon>Tracheophyta</taxon>
        <taxon>Spermatophyta</taxon>
        <taxon>Magnoliopsida</taxon>
        <taxon>eudicotyledons</taxon>
        <taxon>Gunneridae</taxon>
        <taxon>Pentapetalae</taxon>
        <taxon>asterids</taxon>
        <taxon>campanulids</taxon>
        <taxon>Asterales</taxon>
        <taxon>Asteraceae</taxon>
        <taxon>Asteroideae</taxon>
        <taxon>Anthemideae</taxon>
        <taxon>Anthemidinae</taxon>
        <taxon>Tanacetum</taxon>
    </lineage>
</organism>
<sequence length="184" mass="21591">MDTLCFHCANKLFEHFSSHFVHQKEVVAEQAFWLSISKYTCEKPPVQLEPVPKEIPRELLTISLVKDSLRSHVNNFDKVITVRTKVTGQNERTWGLEHIRWAFEKDVVPFAKTLKEYFQMFDQGLAKEITEMKEIKDKELLVENERLLEHILYQDILCIAMHADVAINYVVPRIEDTLAYAELE</sequence>
<name>A0ABQ4XFQ7_9ASTR</name>